<evidence type="ECO:0000313" key="5">
    <source>
        <dbReference type="Proteomes" id="UP000030403"/>
    </source>
</evidence>
<keyword evidence="3" id="KW-0732">Signal</keyword>
<gene>
    <name evidence="4" type="ORF">N783_17540</name>
</gene>
<dbReference type="Gene3D" id="3.40.50.1980">
    <property type="entry name" value="Nitrogenase molybdenum iron protein domain"/>
    <property type="match status" value="2"/>
</dbReference>
<feature type="region of interest" description="Disordered" evidence="2">
    <location>
        <begin position="126"/>
        <end position="155"/>
    </location>
</feature>
<dbReference type="PROSITE" id="PS51257">
    <property type="entry name" value="PROKAR_LIPOPROTEIN"/>
    <property type="match status" value="1"/>
</dbReference>
<dbReference type="OrthoDB" id="9810636at2"/>
<proteinExistence type="predicted"/>
<feature type="coiled-coil region" evidence="1">
    <location>
        <begin position="183"/>
        <end position="210"/>
    </location>
</feature>
<evidence type="ECO:0000256" key="3">
    <source>
        <dbReference type="SAM" id="SignalP"/>
    </source>
</evidence>
<feature type="signal peptide" evidence="3">
    <location>
        <begin position="1"/>
        <end position="18"/>
    </location>
</feature>
<dbReference type="GO" id="GO:0046872">
    <property type="term" value="F:metal ion binding"/>
    <property type="evidence" value="ECO:0007669"/>
    <property type="project" value="InterPro"/>
</dbReference>
<dbReference type="RefSeq" id="WP_027445982.1">
    <property type="nucleotide sequence ID" value="NZ_AULJ01000019.1"/>
</dbReference>
<keyword evidence="5" id="KW-1185">Reference proteome</keyword>
<dbReference type="SUPFAM" id="SSF53807">
    <property type="entry name" value="Helical backbone' metal receptor"/>
    <property type="match status" value="1"/>
</dbReference>
<evidence type="ECO:0000256" key="1">
    <source>
        <dbReference type="SAM" id="Coils"/>
    </source>
</evidence>
<accession>A0A0A5FWT7</accession>
<dbReference type="Proteomes" id="UP000030403">
    <property type="component" value="Unassembled WGS sequence"/>
</dbReference>
<dbReference type="PANTHER" id="PTHR42953">
    <property type="entry name" value="HIGH-AFFINITY ZINC UPTAKE SYSTEM PROTEIN ZNUA-RELATED"/>
    <property type="match status" value="1"/>
</dbReference>
<keyword evidence="1" id="KW-0175">Coiled coil</keyword>
<evidence type="ECO:0000256" key="2">
    <source>
        <dbReference type="SAM" id="MobiDB-lite"/>
    </source>
</evidence>
<organism evidence="4 5">
    <name type="scientific">Pontibacillus marinus BH030004 = DSM 16465</name>
    <dbReference type="NCBI Taxonomy" id="1385511"/>
    <lineage>
        <taxon>Bacteria</taxon>
        <taxon>Bacillati</taxon>
        <taxon>Bacillota</taxon>
        <taxon>Bacilli</taxon>
        <taxon>Bacillales</taxon>
        <taxon>Bacillaceae</taxon>
        <taxon>Pontibacillus</taxon>
    </lineage>
</organism>
<sequence length="325" mass="36928">MKKIMAIMLMMIVTVMSACSTQESSSETGLTIYTSIYPIQYFTERIGGEHVNANSIYPPGVDAHTYEPTAKTMAEIATSDAFIYLGAGLEGFAESAANALAEEKVQLMELGAHEELFTKVEVDNHGEHGEHEEHEENHDEEHKGDHDHNHSGKDPHVWLDPLRSQMMAKYIKQELVKLAPEHKEQFNENYEKLVNDLESLHEQFKSVTQQADQNKLLVSHAAYGYWEQRYGIEQISVNGISPNSEPSQKDVKQLIEKTKKENLSYMIFEQNVSNQVASMIQREIGAKALTIHNLSVRTEQDIKEEQDYLSLMKHNLNVLEKALND</sequence>
<dbReference type="STRING" id="1385511.GCA_000425225_01964"/>
<dbReference type="GO" id="GO:0030001">
    <property type="term" value="P:metal ion transport"/>
    <property type="evidence" value="ECO:0007669"/>
    <property type="project" value="InterPro"/>
</dbReference>
<dbReference type="PANTHER" id="PTHR42953:SF8">
    <property type="entry name" value="ZINT DOMAIN-CONTAINING PROTEIN"/>
    <property type="match status" value="1"/>
</dbReference>
<dbReference type="EMBL" id="AVPF01000057">
    <property type="protein sequence ID" value="KGX84384.1"/>
    <property type="molecule type" value="Genomic_DNA"/>
</dbReference>
<name>A0A0A5FWT7_9BACI</name>
<protein>
    <submittedName>
        <fullName evidence="4">Adhesin</fullName>
    </submittedName>
</protein>
<dbReference type="InterPro" id="IPR006127">
    <property type="entry name" value="ZnuA-like"/>
</dbReference>
<dbReference type="eggNOG" id="COG0803">
    <property type="taxonomic scope" value="Bacteria"/>
</dbReference>
<dbReference type="InterPro" id="IPR050492">
    <property type="entry name" value="Bact_metal-bind_prot9"/>
</dbReference>
<dbReference type="AlphaFoldDB" id="A0A0A5FWT7"/>
<dbReference type="Pfam" id="PF01297">
    <property type="entry name" value="ZnuA"/>
    <property type="match status" value="1"/>
</dbReference>
<comment type="caution">
    <text evidence="4">The sequence shown here is derived from an EMBL/GenBank/DDBJ whole genome shotgun (WGS) entry which is preliminary data.</text>
</comment>
<reference evidence="4 5" key="1">
    <citation type="submission" date="2013-08" db="EMBL/GenBank/DDBJ databases">
        <authorList>
            <person name="Huang J."/>
            <person name="Wang G."/>
        </authorList>
    </citation>
    <scope>NUCLEOTIDE SEQUENCE [LARGE SCALE GENOMIC DNA]</scope>
    <source>
        <strain evidence="4 5">BH030004</strain>
    </source>
</reference>
<feature type="chain" id="PRO_5039690510" evidence="3">
    <location>
        <begin position="19"/>
        <end position="325"/>
    </location>
</feature>
<evidence type="ECO:0000313" key="4">
    <source>
        <dbReference type="EMBL" id="KGX84384.1"/>
    </source>
</evidence>